<gene>
    <name evidence="1" type="ORF">JAAARDRAFT_109692</name>
</gene>
<protein>
    <submittedName>
        <fullName evidence="1">Uncharacterized protein</fullName>
    </submittedName>
</protein>
<feature type="non-terminal residue" evidence="1">
    <location>
        <position position="427"/>
    </location>
</feature>
<dbReference type="AlphaFoldDB" id="A0A067QDP3"/>
<evidence type="ECO:0000313" key="2">
    <source>
        <dbReference type="Proteomes" id="UP000027265"/>
    </source>
</evidence>
<organism evidence="1 2">
    <name type="scientific">Jaapia argillacea MUCL 33604</name>
    <dbReference type="NCBI Taxonomy" id="933084"/>
    <lineage>
        <taxon>Eukaryota</taxon>
        <taxon>Fungi</taxon>
        <taxon>Dikarya</taxon>
        <taxon>Basidiomycota</taxon>
        <taxon>Agaricomycotina</taxon>
        <taxon>Agaricomycetes</taxon>
        <taxon>Agaricomycetidae</taxon>
        <taxon>Jaapiales</taxon>
        <taxon>Jaapiaceae</taxon>
        <taxon>Jaapia</taxon>
    </lineage>
</organism>
<sequence>RVPPSPCKCCGSALHWDKECPYYSQFEALRKRSVNLSSSDSYFDRPTDEDLLYNTTFTHIVNQAVVHLYEPGAPSKESSSPSHAYRVHMEEVLDEDYLKPLKPPPSGSHVLELIEEQLLSPVVNEHNNELSLPPPPVPEECTGILRKRRTSPGFSAVGVSVVSMRGQLGHLANTEVDLRLDSCADVSLVLWEFYDSMQFKPRLRQGLKMKLYQLTEKDTSLSGYVVLPVYVVMELGRTVELEVEAYVVPGMTVPVLLGEDFHLNYELTISRNVEEGTFIRFSSELDQVRAIGRRAKKKKFGEDARLIRAAKDYKLAPHTVRNLLVEGDFGQERDWAVEKYLLPNADESFFAIPNTLISARNPVIPVANPTNVPRMIRRGEVIGRLTDPSSYFDVPRNLKQLEDLLNALAKTVTTIKALLSSEQTRGD</sequence>
<dbReference type="HOGENOM" id="CLU_028427_0_0_1"/>
<dbReference type="STRING" id="933084.A0A067QDP3"/>
<proteinExistence type="predicted"/>
<dbReference type="EMBL" id="KL197709">
    <property type="protein sequence ID" value="KDQ65183.1"/>
    <property type="molecule type" value="Genomic_DNA"/>
</dbReference>
<accession>A0A067QDP3</accession>
<reference evidence="2" key="1">
    <citation type="journal article" date="2014" name="Proc. Natl. Acad. Sci. U.S.A.">
        <title>Extensive sampling of basidiomycete genomes demonstrates inadequacy of the white-rot/brown-rot paradigm for wood decay fungi.</title>
        <authorList>
            <person name="Riley R."/>
            <person name="Salamov A.A."/>
            <person name="Brown D.W."/>
            <person name="Nagy L.G."/>
            <person name="Floudas D."/>
            <person name="Held B.W."/>
            <person name="Levasseur A."/>
            <person name="Lombard V."/>
            <person name="Morin E."/>
            <person name="Otillar R."/>
            <person name="Lindquist E.A."/>
            <person name="Sun H."/>
            <person name="LaButti K.M."/>
            <person name="Schmutz J."/>
            <person name="Jabbour D."/>
            <person name="Luo H."/>
            <person name="Baker S.E."/>
            <person name="Pisabarro A.G."/>
            <person name="Walton J.D."/>
            <person name="Blanchette R.A."/>
            <person name="Henrissat B."/>
            <person name="Martin F."/>
            <person name="Cullen D."/>
            <person name="Hibbett D.S."/>
            <person name="Grigoriev I.V."/>
        </authorList>
    </citation>
    <scope>NUCLEOTIDE SEQUENCE [LARGE SCALE GENOMIC DNA]</scope>
    <source>
        <strain evidence="2">MUCL 33604</strain>
    </source>
</reference>
<feature type="non-terminal residue" evidence="1">
    <location>
        <position position="1"/>
    </location>
</feature>
<evidence type="ECO:0000313" key="1">
    <source>
        <dbReference type="EMBL" id="KDQ65183.1"/>
    </source>
</evidence>
<keyword evidence="2" id="KW-1185">Reference proteome</keyword>
<dbReference type="InParanoid" id="A0A067QDP3"/>
<dbReference type="OrthoDB" id="3068303at2759"/>
<dbReference type="Proteomes" id="UP000027265">
    <property type="component" value="Unassembled WGS sequence"/>
</dbReference>
<name>A0A067QDP3_9AGAM</name>